<sequence length="282" mass="30425">MTRQNLPNKNVETAARQAAAHPWVERLARFGIAAKGVVYAIVGVLAAQAAFGAGGRTTDSKGALQTIVTQPFGKFLLGLVAIGLVGYVVWRFVQAFLDPERKGSDAKGIAQRIGYFISGLIYAGLALTATKIILGSASGGGSNSTQHWTARLLAQPFGQWLVATVGVIIIGIACYQIYKAFTGKFRQELKWQEMRNVERTWAMRLGRFGLTAQAIVFSIIGFFLIQAARQSDPNQARSLGGALAALAEQPYGPWVLGVVAIGLVAYGIYMMVQARYRRVVTV</sequence>
<reference evidence="3" key="2">
    <citation type="submission" date="2020-08" db="EMBL/GenBank/DDBJ databases">
        <authorList>
            <person name="Chen M."/>
            <person name="Teng W."/>
            <person name="Zhao L."/>
            <person name="Hu C."/>
            <person name="Zhou Y."/>
            <person name="Han B."/>
            <person name="Song L."/>
            <person name="Shu W."/>
        </authorList>
    </citation>
    <scope>NUCLEOTIDE SEQUENCE</scope>
    <source>
        <strain evidence="3">FACHB-1375</strain>
    </source>
</reference>
<keyword evidence="1" id="KW-0472">Membrane</keyword>
<feature type="domain" description="DUF1206" evidence="2">
    <location>
        <begin position="208"/>
        <end position="277"/>
    </location>
</feature>
<organism evidence="3 4">
    <name type="scientific">Aerosakkonema funiforme FACHB-1375</name>
    <dbReference type="NCBI Taxonomy" id="2949571"/>
    <lineage>
        <taxon>Bacteria</taxon>
        <taxon>Bacillati</taxon>
        <taxon>Cyanobacteriota</taxon>
        <taxon>Cyanophyceae</taxon>
        <taxon>Oscillatoriophycideae</taxon>
        <taxon>Aerosakkonematales</taxon>
        <taxon>Aerosakkonemataceae</taxon>
        <taxon>Aerosakkonema</taxon>
    </lineage>
</organism>
<evidence type="ECO:0000256" key="1">
    <source>
        <dbReference type="SAM" id="Phobius"/>
    </source>
</evidence>
<keyword evidence="1" id="KW-0812">Transmembrane</keyword>
<keyword evidence="4" id="KW-1185">Reference proteome</keyword>
<feature type="transmembrane region" description="Helical" evidence="1">
    <location>
        <begin position="208"/>
        <end position="228"/>
    </location>
</feature>
<protein>
    <submittedName>
        <fullName evidence="3">DUF1206 domain-containing protein</fullName>
    </submittedName>
</protein>
<feature type="transmembrane region" description="Helical" evidence="1">
    <location>
        <begin position="113"/>
        <end position="137"/>
    </location>
</feature>
<proteinExistence type="predicted"/>
<name>A0A926VI06_9CYAN</name>
<evidence type="ECO:0000313" key="3">
    <source>
        <dbReference type="EMBL" id="MBD2184157.1"/>
    </source>
</evidence>
<accession>A0A926VI06</accession>
<feature type="transmembrane region" description="Helical" evidence="1">
    <location>
        <begin position="251"/>
        <end position="272"/>
    </location>
</feature>
<dbReference type="Proteomes" id="UP000641646">
    <property type="component" value="Unassembled WGS sequence"/>
</dbReference>
<feature type="transmembrane region" description="Helical" evidence="1">
    <location>
        <begin position="36"/>
        <end position="55"/>
    </location>
</feature>
<dbReference type="EMBL" id="JACJPW010000074">
    <property type="protein sequence ID" value="MBD2184157.1"/>
    <property type="molecule type" value="Genomic_DNA"/>
</dbReference>
<feature type="transmembrane region" description="Helical" evidence="1">
    <location>
        <begin position="157"/>
        <end position="178"/>
    </location>
</feature>
<keyword evidence="1" id="KW-1133">Transmembrane helix</keyword>
<dbReference type="InterPro" id="IPR009597">
    <property type="entry name" value="DUF1206"/>
</dbReference>
<feature type="domain" description="DUF1206" evidence="2">
    <location>
        <begin position="30"/>
        <end position="97"/>
    </location>
</feature>
<dbReference type="AlphaFoldDB" id="A0A926VI06"/>
<evidence type="ECO:0000259" key="2">
    <source>
        <dbReference type="Pfam" id="PF06724"/>
    </source>
</evidence>
<evidence type="ECO:0000313" key="4">
    <source>
        <dbReference type="Proteomes" id="UP000641646"/>
    </source>
</evidence>
<feature type="domain" description="DUF1206" evidence="2">
    <location>
        <begin position="113"/>
        <end position="183"/>
    </location>
</feature>
<dbReference type="RefSeq" id="WP_190469984.1">
    <property type="nucleotide sequence ID" value="NZ_JACJPW010000074.1"/>
</dbReference>
<dbReference type="Pfam" id="PF06724">
    <property type="entry name" value="DUF1206"/>
    <property type="match status" value="3"/>
</dbReference>
<reference evidence="3" key="1">
    <citation type="journal article" date="2015" name="ISME J.">
        <title>Draft Genome Sequence of Streptomyces incarnatus NRRL8089, which Produces the Nucleoside Antibiotic Sinefungin.</title>
        <authorList>
            <person name="Oshima K."/>
            <person name="Hattori M."/>
            <person name="Shimizu H."/>
            <person name="Fukuda K."/>
            <person name="Nemoto M."/>
            <person name="Inagaki K."/>
            <person name="Tamura T."/>
        </authorList>
    </citation>
    <scope>NUCLEOTIDE SEQUENCE</scope>
    <source>
        <strain evidence="3">FACHB-1375</strain>
    </source>
</reference>
<comment type="caution">
    <text evidence="3">The sequence shown here is derived from an EMBL/GenBank/DDBJ whole genome shotgun (WGS) entry which is preliminary data.</text>
</comment>
<feature type="transmembrane region" description="Helical" evidence="1">
    <location>
        <begin position="75"/>
        <end position="93"/>
    </location>
</feature>
<gene>
    <name evidence="3" type="ORF">H6G03_24315</name>
</gene>